<reference evidence="2 3" key="1">
    <citation type="journal article" date="2015" name="Proc. Natl. Acad. Sci. U.S.A.">
        <title>The resurrection genome of Boea hygrometrica: A blueprint for survival of dehydration.</title>
        <authorList>
            <person name="Xiao L."/>
            <person name="Yang G."/>
            <person name="Zhang L."/>
            <person name="Yang X."/>
            <person name="Zhao S."/>
            <person name="Ji Z."/>
            <person name="Zhou Q."/>
            <person name="Hu M."/>
            <person name="Wang Y."/>
            <person name="Chen M."/>
            <person name="Xu Y."/>
            <person name="Jin H."/>
            <person name="Xiao X."/>
            <person name="Hu G."/>
            <person name="Bao F."/>
            <person name="Hu Y."/>
            <person name="Wan P."/>
            <person name="Li L."/>
            <person name="Deng X."/>
            <person name="Kuang T."/>
            <person name="Xiang C."/>
            <person name="Zhu J.K."/>
            <person name="Oliver M.J."/>
            <person name="He Y."/>
        </authorList>
    </citation>
    <scope>NUCLEOTIDE SEQUENCE [LARGE SCALE GENOMIC DNA]</scope>
    <source>
        <strain evidence="3">cv. XS01</strain>
    </source>
</reference>
<name>A0A2Z7D5D6_9LAMI</name>
<dbReference type="Proteomes" id="UP000250235">
    <property type="component" value="Unassembled WGS sequence"/>
</dbReference>
<proteinExistence type="predicted"/>
<evidence type="ECO:0000313" key="3">
    <source>
        <dbReference type="Proteomes" id="UP000250235"/>
    </source>
</evidence>
<dbReference type="AlphaFoldDB" id="A0A2Z7D5D6"/>
<organism evidence="2 3">
    <name type="scientific">Dorcoceras hygrometricum</name>
    <dbReference type="NCBI Taxonomy" id="472368"/>
    <lineage>
        <taxon>Eukaryota</taxon>
        <taxon>Viridiplantae</taxon>
        <taxon>Streptophyta</taxon>
        <taxon>Embryophyta</taxon>
        <taxon>Tracheophyta</taxon>
        <taxon>Spermatophyta</taxon>
        <taxon>Magnoliopsida</taxon>
        <taxon>eudicotyledons</taxon>
        <taxon>Gunneridae</taxon>
        <taxon>Pentapetalae</taxon>
        <taxon>asterids</taxon>
        <taxon>lamiids</taxon>
        <taxon>Lamiales</taxon>
        <taxon>Gesneriaceae</taxon>
        <taxon>Didymocarpoideae</taxon>
        <taxon>Trichosporeae</taxon>
        <taxon>Loxocarpinae</taxon>
        <taxon>Dorcoceras</taxon>
    </lineage>
</organism>
<feature type="region of interest" description="Disordered" evidence="1">
    <location>
        <begin position="185"/>
        <end position="260"/>
    </location>
</feature>
<gene>
    <name evidence="2" type="ORF">F511_02679</name>
</gene>
<dbReference type="EMBL" id="KQ989516">
    <property type="protein sequence ID" value="KZV54645.1"/>
    <property type="molecule type" value="Genomic_DNA"/>
</dbReference>
<sequence length="260" mass="28863">MVSSRLYVGCPNAKKPMAKADISSHLIRCNTDLRRASEQVLLSEKPADSLEDLRSSIFQRIHDSNSEILSKVNAVELGVHGDLLKLQVLLCQSLEYACRVLEMQGTTQATQINDLKKGLMAPVGTIFGDLFDIKKKQREQDAKLMALDGQIAAIRSEQLDFQTKIAADILSLSTQVGDIADLRSGDAKKGEIGSSSRRPPPVRVERLPLPTPINQGESSSGHGRALSVEEAAEMVREADRQADRRERERESERRLRRRGH</sequence>
<feature type="compositionally biased region" description="Basic and acidic residues" evidence="1">
    <location>
        <begin position="233"/>
        <end position="253"/>
    </location>
</feature>
<keyword evidence="3" id="KW-1185">Reference proteome</keyword>
<accession>A0A2Z7D5D6</accession>
<evidence type="ECO:0000313" key="2">
    <source>
        <dbReference type="EMBL" id="KZV54645.1"/>
    </source>
</evidence>
<protein>
    <submittedName>
        <fullName evidence="2">WEB family protein chloroplastic-like</fullName>
    </submittedName>
</protein>
<evidence type="ECO:0000256" key="1">
    <source>
        <dbReference type="SAM" id="MobiDB-lite"/>
    </source>
</evidence>